<dbReference type="Pfam" id="PF01699">
    <property type="entry name" value="Na_Ca_ex"/>
    <property type="match status" value="1"/>
</dbReference>
<dbReference type="Gene3D" id="1.10.238.10">
    <property type="entry name" value="EF-hand"/>
    <property type="match status" value="1"/>
</dbReference>
<dbReference type="InterPro" id="IPR018247">
    <property type="entry name" value="EF_Hand_1_Ca_BS"/>
</dbReference>
<dbReference type="Proteomes" id="UP001415857">
    <property type="component" value="Unassembled WGS sequence"/>
</dbReference>
<dbReference type="InterPro" id="IPR002048">
    <property type="entry name" value="EF_hand_dom"/>
</dbReference>
<keyword evidence="4 10" id="KW-0812">Transmembrane</keyword>
<feature type="transmembrane region" description="Helical" evidence="10">
    <location>
        <begin position="570"/>
        <end position="590"/>
    </location>
</feature>
<feature type="transmembrane region" description="Helical" evidence="10">
    <location>
        <begin position="280"/>
        <end position="299"/>
    </location>
</feature>
<evidence type="ECO:0000256" key="3">
    <source>
        <dbReference type="ARBA" id="ARBA00022449"/>
    </source>
</evidence>
<dbReference type="GO" id="GO:0015369">
    <property type="term" value="F:calcium:proton antiporter activity"/>
    <property type="evidence" value="ECO:0007669"/>
    <property type="project" value="TreeGrafter"/>
</dbReference>
<evidence type="ECO:0000313" key="13">
    <source>
        <dbReference type="Proteomes" id="UP001415857"/>
    </source>
</evidence>
<evidence type="ECO:0000256" key="8">
    <source>
        <dbReference type="ARBA" id="ARBA00023136"/>
    </source>
</evidence>
<evidence type="ECO:0000256" key="5">
    <source>
        <dbReference type="ARBA" id="ARBA00022837"/>
    </source>
</evidence>
<evidence type="ECO:0000256" key="4">
    <source>
        <dbReference type="ARBA" id="ARBA00022692"/>
    </source>
</evidence>
<feature type="transmembrane region" description="Helical" evidence="10">
    <location>
        <begin position="597"/>
        <end position="620"/>
    </location>
</feature>
<dbReference type="InterPro" id="IPR004713">
    <property type="entry name" value="CaH_exchang"/>
</dbReference>
<reference evidence="12 13" key="1">
    <citation type="journal article" date="2024" name="Plant J.">
        <title>Genome sequences and population genomics reveal climatic adaptation and genomic divergence between two closely related sweetgum species.</title>
        <authorList>
            <person name="Xu W.Q."/>
            <person name="Ren C.Q."/>
            <person name="Zhang X.Y."/>
            <person name="Comes H.P."/>
            <person name="Liu X.H."/>
            <person name="Li Y.G."/>
            <person name="Kettle C.J."/>
            <person name="Jalonen R."/>
            <person name="Gaisberger H."/>
            <person name="Ma Y.Z."/>
            <person name="Qiu Y.X."/>
        </authorList>
    </citation>
    <scope>NUCLEOTIDE SEQUENCE [LARGE SCALE GENOMIC DNA]</scope>
    <source>
        <strain evidence="12">Hangzhou</strain>
    </source>
</reference>
<keyword evidence="13" id="KW-1185">Reference proteome</keyword>
<name>A0AAP0N3S9_LIQFO</name>
<organism evidence="12 13">
    <name type="scientific">Liquidambar formosana</name>
    <name type="common">Formosan gum</name>
    <dbReference type="NCBI Taxonomy" id="63359"/>
    <lineage>
        <taxon>Eukaryota</taxon>
        <taxon>Viridiplantae</taxon>
        <taxon>Streptophyta</taxon>
        <taxon>Embryophyta</taxon>
        <taxon>Tracheophyta</taxon>
        <taxon>Spermatophyta</taxon>
        <taxon>Magnoliopsida</taxon>
        <taxon>eudicotyledons</taxon>
        <taxon>Gunneridae</taxon>
        <taxon>Pentapetalae</taxon>
        <taxon>Saxifragales</taxon>
        <taxon>Altingiaceae</taxon>
        <taxon>Liquidambar</taxon>
    </lineage>
</organism>
<dbReference type="InterPro" id="IPR004837">
    <property type="entry name" value="NaCa_Exmemb"/>
</dbReference>
<keyword evidence="6 10" id="KW-1133">Transmembrane helix</keyword>
<feature type="domain" description="EF-hand" evidence="11">
    <location>
        <begin position="340"/>
        <end position="375"/>
    </location>
</feature>
<feature type="transmembrane region" description="Helical" evidence="10">
    <location>
        <begin position="92"/>
        <end position="114"/>
    </location>
</feature>
<dbReference type="PROSITE" id="PS00018">
    <property type="entry name" value="EF_HAND_1"/>
    <property type="match status" value="1"/>
</dbReference>
<dbReference type="InterPro" id="IPR011992">
    <property type="entry name" value="EF-hand-dom_pair"/>
</dbReference>
<evidence type="ECO:0000259" key="11">
    <source>
        <dbReference type="PROSITE" id="PS50222"/>
    </source>
</evidence>
<feature type="transmembrane region" description="Helical" evidence="10">
    <location>
        <begin position="470"/>
        <end position="489"/>
    </location>
</feature>
<evidence type="ECO:0000256" key="9">
    <source>
        <dbReference type="SAM" id="MobiDB-lite"/>
    </source>
</evidence>
<evidence type="ECO:0000256" key="10">
    <source>
        <dbReference type="SAM" id="Phobius"/>
    </source>
</evidence>
<keyword evidence="7" id="KW-0406">Ion transport</keyword>
<evidence type="ECO:0000313" key="12">
    <source>
        <dbReference type="EMBL" id="KAK9266267.1"/>
    </source>
</evidence>
<keyword evidence="8 10" id="KW-0472">Membrane</keyword>
<feature type="region of interest" description="Disordered" evidence="9">
    <location>
        <begin position="417"/>
        <end position="455"/>
    </location>
</feature>
<evidence type="ECO:0000256" key="1">
    <source>
        <dbReference type="ARBA" id="ARBA00004127"/>
    </source>
</evidence>
<evidence type="ECO:0000256" key="6">
    <source>
        <dbReference type="ARBA" id="ARBA00022989"/>
    </source>
</evidence>
<keyword evidence="5" id="KW-0106">Calcium</keyword>
<dbReference type="EMBL" id="JBBPBK010000196">
    <property type="protein sequence ID" value="KAK9266267.1"/>
    <property type="molecule type" value="Genomic_DNA"/>
</dbReference>
<dbReference type="GO" id="GO:0012505">
    <property type="term" value="C:endomembrane system"/>
    <property type="evidence" value="ECO:0007669"/>
    <property type="project" value="UniProtKB-SubCell"/>
</dbReference>
<protein>
    <recommendedName>
        <fullName evidence="11">EF-hand domain-containing protein</fullName>
    </recommendedName>
</protein>
<feature type="transmembrane region" description="Helical" evidence="10">
    <location>
        <begin position="546"/>
        <end position="564"/>
    </location>
</feature>
<sequence>MKKKRDCLRANVEFGSVILHARALIMGNKPTHLNLLYFFLPLVIRSTTVHGRPITTRPPLSDAISDGVHDQVRGSPPFMLQFFAAESCTQTYGFVPCTTTVFGNLFLIFVYGYLMYDAAGYLSTGSELLLKILGPESAGIVGGLILPILGAVPDAALILASGLSGSTEAAEGQVSIGMGLLAGLTIAVLTIIWGSCVVAGKCDLDENSIAKDNTDKNGFSLTGSGVSTSTDGHQDGHPDDHHHPHDHSTNTIAQIMAVSTVPFIIVQIPQVFHSTLGRQLAVLIAFIFSLLLFLSYSLYQICHKEGKNIPHRRLAYTMHKDGLSRFLDFWRSRLDDGGQPNKDAITMLFTILDKNKDGQLSVDELKGVLKEIWFDEIDWDVNDAAEKLMKYFGTSEDNNQISEDKFVKGISKWQKQQREKKNKNKEKLGTKSTNKAISSSFEGQSGNENDDDDKEGVVNEPFYRRAMVKAALRLVWGTIIAVLFANPLVDAIDNLSSATTIPPFFISFVVLPLATNLSEAVSIIITAGKKTTTTASFSFSEIYGTVIVNNLLCLTVMSGLVYFRGLTWDFSAEVVTTILVCLVVSAFASFRTTYPLWTALVTFLLYPLSMALIYVLQYVAGWT</sequence>
<dbReference type="SUPFAM" id="SSF47473">
    <property type="entry name" value="EF-hand"/>
    <property type="match status" value="1"/>
</dbReference>
<keyword evidence="2" id="KW-0813">Transport</keyword>
<dbReference type="GO" id="GO:0005509">
    <property type="term" value="F:calcium ion binding"/>
    <property type="evidence" value="ECO:0007669"/>
    <property type="project" value="InterPro"/>
</dbReference>
<evidence type="ECO:0000256" key="2">
    <source>
        <dbReference type="ARBA" id="ARBA00022448"/>
    </source>
</evidence>
<accession>A0AAP0N3S9</accession>
<feature type="region of interest" description="Disordered" evidence="9">
    <location>
        <begin position="220"/>
        <end position="247"/>
    </location>
</feature>
<dbReference type="GO" id="GO:0006874">
    <property type="term" value="P:intracellular calcium ion homeostasis"/>
    <property type="evidence" value="ECO:0007669"/>
    <property type="project" value="TreeGrafter"/>
</dbReference>
<keyword evidence="3" id="KW-0050">Antiport</keyword>
<comment type="subcellular location">
    <subcellularLocation>
        <location evidence="1">Endomembrane system</location>
        <topology evidence="1">Multi-pass membrane protein</topology>
    </subcellularLocation>
</comment>
<evidence type="ECO:0000256" key="7">
    <source>
        <dbReference type="ARBA" id="ARBA00023065"/>
    </source>
</evidence>
<dbReference type="PROSITE" id="PS50222">
    <property type="entry name" value="EF_HAND_2"/>
    <property type="match status" value="1"/>
</dbReference>
<comment type="caution">
    <text evidence="12">The sequence shown here is derived from an EMBL/GenBank/DDBJ whole genome shotgun (WGS) entry which is preliminary data.</text>
</comment>
<dbReference type="AlphaFoldDB" id="A0AAP0N3S9"/>
<dbReference type="PANTHER" id="PTHR31503:SF36">
    <property type="entry name" value="SODIUM_CALCIUM EXCHANGER MEMBRANE REGION DOMAIN-CONTAINING PROTEIN"/>
    <property type="match status" value="1"/>
</dbReference>
<feature type="compositionally biased region" description="Polar residues" evidence="9">
    <location>
        <begin position="430"/>
        <end position="447"/>
    </location>
</feature>
<dbReference type="GO" id="GO:0016020">
    <property type="term" value="C:membrane"/>
    <property type="evidence" value="ECO:0007669"/>
    <property type="project" value="InterPro"/>
</dbReference>
<proteinExistence type="predicted"/>
<dbReference type="SMART" id="SM00054">
    <property type="entry name" value="EFh"/>
    <property type="match status" value="1"/>
</dbReference>
<feature type="compositionally biased region" description="Polar residues" evidence="9">
    <location>
        <begin position="220"/>
        <end position="230"/>
    </location>
</feature>
<feature type="transmembrane region" description="Helical" evidence="10">
    <location>
        <begin position="138"/>
        <end position="162"/>
    </location>
</feature>
<gene>
    <name evidence="12" type="ORF">L1049_025344</name>
</gene>
<dbReference type="PANTHER" id="PTHR31503">
    <property type="entry name" value="VACUOLAR CALCIUM ION TRANSPORTER"/>
    <property type="match status" value="1"/>
</dbReference>
<feature type="transmembrane region" description="Helical" evidence="10">
    <location>
        <begin position="174"/>
        <end position="194"/>
    </location>
</feature>
<feature type="transmembrane region" description="Helical" evidence="10">
    <location>
        <begin position="501"/>
        <end position="525"/>
    </location>
</feature>
<feature type="compositionally biased region" description="Basic and acidic residues" evidence="9">
    <location>
        <begin position="232"/>
        <end position="247"/>
    </location>
</feature>